<evidence type="ECO:0000259" key="15">
    <source>
        <dbReference type="PROSITE" id="PS50157"/>
    </source>
</evidence>
<feature type="domain" description="C2H2-type" evidence="15">
    <location>
        <begin position="138"/>
        <end position="165"/>
    </location>
</feature>
<evidence type="ECO:0000256" key="4">
    <source>
        <dbReference type="ARBA" id="ARBA00022499"/>
    </source>
</evidence>
<dbReference type="FunFam" id="3.30.160.60:FF:000247">
    <property type="entry name" value="Zinc finger protein 236"/>
    <property type="match status" value="1"/>
</dbReference>
<evidence type="ECO:0000256" key="5">
    <source>
        <dbReference type="ARBA" id="ARBA00022723"/>
    </source>
</evidence>
<dbReference type="Gene3D" id="3.30.160.60">
    <property type="entry name" value="Classic Zinc Finger"/>
    <property type="match status" value="6"/>
</dbReference>
<keyword evidence="9" id="KW-0832">Ubl conjugation</keyword>
<dbReference type="InterPro" id="IPR036236">
    <property type="entry name" value="Znf_C2H2_sf"/>
</dbReference>
<keyword evidence="13" id="KW-0539">Nucleus</keyword>
<dbReference type="EMBL" id="JAKMXF010000297">
    <property type="protein sequence ID" value="KAI6652826.1"/>
    <property type="molecule type" value="Genomic_DNA"/>
</dbReference>
<gene>
    <name evidence="16" type="ORF">LOD99_4212</name>
</gene>
<keyword evidence="7 14" id="KW-0863">Zinc-finger</keyword>
<proteinExistence type="inferred from homology"/>
<sequence>MECLVCKHTFIRLGNYKRHLVKDHPNFTDIKTHSKGTTSVKRLVNKCPTCNKSYPSPHKLNLHNRIHLDTLAYPCTLCPDRFTTKTRLRLHTEGKHLLGEFKCLQCTQTFSSQLSMNRHNKVHSENKEKSQRTRDRTYECKVCGKKFSKSTDFTEHKQTHDEMKCYYCDMCDDTFTNKNSLRKHQICHSTEKPFKCECCGKCFARRGDLNVHSRKHTNTRNYNCHICNKSFFRSSHLKSHQKLHSRTLNCIKCGFESNQFTEFVQHRNSCKVKTHEKELDLSQLNESDFMNRPSPISIYSEDRPTLSPLLSDLSDEFDAEYQQLSLMSHTANEAVTQALKSVVHTPDIYDVTPTFSHYPFSYQPSEYPSTQFDEFMFPTNMHILGSGLRSVSSDDVITPLIGSYV</sequence>
<evidence type="ECO:0000256" key="13">
    <source>
        <dbReference type="ARBA" id="ARBA00023242"/>
    </source>
</evidence>
<dbReference type="PANTHER" id="PTHR24408">
    <property type="entry name" value="ZINC FINGER PROTEIN"/>
    <property type="match status" value="1"/>
</dbReference>
<feature type="domain" description="C2H2-type" evidence="15">
    <location>
        <begin position="45"/>
        <end position="67"/>
    </location>
</feature>
<evidence type="ECO:0000256" key="9">
    <source>
        <dbReference type="ARBA" id="ARBA00022843"/>
    </source>
</evidence>
<keyword evidence="17" id="KW-1185">Reference proteome</keyword>
<keyword evidence="5" id="KW-0479">Metal-binding</keyword>
<comment type="subcellular location">
    <subcellularLocation>
        <location evidence="2">Nucleus</location>
    </subcellularLocation>
</comment>
<keyword evidence="8" id="KW-0862">Zinc</keyword>
<evidence type="ECO:0000256" key="12">
    <source>
        <dbReference type="ARBA" id="ARBA00023163"/>
    </source>
</evidence>
<dbReference type="GO" id="GO:0005634">
    <property type="term" value="C:nucleus"/>
    <property type="evidence" value="ECO:0007669"/>
    <property type="project" value="UniProtKB-SubCell"/>
</dbReference>
<reference evidence="16 17" key="1">
    <citation type="journal article" date="2023" name="BMC Biol.">
        <title>The compact genome of the sponge Oopsacas minuta (Hexactinellida) is lacking key metazoan core genes.</title>
        <authorList>
            <person name="Santini S."/>
            <person name="Schenkelaars Q."/>
            <person name="Jourda C."/>
            <person name="Duchesne M."/>
            <person name="Belahbib H."/>
            <person name="Rocher C."/>
            <person name="Selva M."/>
            <person name="Riesgo A."/>
            <person name="Vervoort M."/>
            <person name="Leys S.P."/>
            <person name="Kodjabachian L."/>
            <person name="Le Bivic A."/>
            <person name="Borchiellini C."/>
            <person name="Claverie J.M."/>
            <person name="Renard E."/>
        </authorList>
    </citation>
    <scope>NUCLEOTIDE SEQUENCE [LARGE SCALE GENOMIC DNA]</scope>
    <source>
        <strain evidence="16">SPO-2</strain>
    </source>
</reference>
<evidence type="ECO:0000313" key="17">
    <source>
        <dbReference type="Proteomes" id="UP001165289"/>
    </source>
</evidence>
<comment type="caution">
    <text evidence="16">The sequence shown here is derived from an EMBL/GenBank/DDBJ whole genome shotgun (WGS) entry which is preliminary data.</text>
</comment>
<evidence type="ECO:0000256" key="7">
    <source>
        <dbReference type="ARBA" id="ARBA00022771"/>
    </source>
</evidence>
<dbReference type="AlphaFoldDB" id="A0AAV7JXW6"/>
<keyword evidence="11" id="KW-0238">DNA-binding</keyword>
<keyword evidence="12" id="KW-0804">Transcription</keyword>
<evidence type="ECO:0000256" key="14">
    <source>
        <dbReference type="PROSITE-ProRule" id="PRU00042"/>
    </source>
</evidence>
<keyword evidence="4" id="KW-1017">Isopeptide bond</keyword>
<comment type="function">
    <text evidence="1">May be involved in transcriptional regulation.</text>
</comment>
<keyword evidence="6" id="KW-0677">Repeat</keyword>
<dbReference type="GO" id="GO:0043565">
    <property type="term" value="F:sequence-specific DNA binding"/>
    <property type="evidence" value="ECO:0007669"/>
    <property type="project" value="TreeGrafter"/>
</dbReference>
<evidence type="ECO:0000256" key="8">
    <source>
        <dbReference type="ARBA" id="ARBA00022833"/>
    </source>
</evidence>
<name>A0AAV7JXW6_9METZ</name>
<dbReference type="SMART" id="SM00355">
    <property type="entry name" value="ZnF_C2H2"/>
    <property type="match status" value="9"/>
</dbReference>
<feature type="domain" description="C2H2-type" evidence="15">
    <location>
        <begin position="222"/>
        <end position="245"/>
    </location>
</feature>
<evidence type="ECO:0000256" key="10">
    <source>
        <dbReference type="ARBA" id="ARBA00023015"/>
    </source>
</evidence>
<dbReference type="FunFam" id="3.30.160.60:FF:000045">
    <property type="entry name" value="ZFP69 zinc finger protein B"/>
    <property type="match status" value="1"/>
</dbReference>
<evidence type="ECO:0000313" key="16">
    <source>
        <dbReference type="EMBL" id="KAI6652826.1"/>
    </source>
</evidence>
<evidence type="ECO:0000256" key="3">
    <source>
        <dbReference type="ARBA" id="ARBA00006991"/>
    </source>
</evidence>
<accession>A0AAV7JXW6</accession>
<protein>
    <submittedName>
        <fullName evidence="16">Zinc finger protein</fullName>
    </submittedName>
</protein>
<evidence type="ECO:0000256" key="2">
    <source>
        <dbReference type="ARBA" id="ARBA00004123"/>
    </source>
</evidence>
<dbReference type="GO" id="GO:0000981">
    <property type="term" value="F:DNA-binding transcription factor activity, RNA polymerase II-specific"/>
    <property type="evidence" value="ECO:0007669"/>
    <property type="project" value="TreeGrafter"/>
</dbReference>
<dbReference type="PROSITE" id="PS50157">
    <property type="entry name" value="ZINC_FINGER_C2H2_2"/>
    <property type="match status" value="7"/>
</dbReference>
<dbReference type="InterPro" id="IPR013087">
    <property type="entry name" value="Znf_C2H2_type"/>
</dbReference>
<feature type="domain" description="C2H2-type" evidence="15">
    <location>
        <begin position="194"/>
        <end position="221"/>
    </location>
</feature>
<evidence type="ECO:0000256" key="6">
    <source>
        <dbReference type="ARBA" id="ARBA00022737"/>
    </source>
</evidence>
<comment type="similarity">
    <text evidence="3">Belongs to the krueppel C2H2-type zinc-finger protein family.</text>
</comment>
<evidence type="ECO:0000256" key="1">
    <source>
        <dbReference type="ARBA" id="ARBA00003767"/>
    </source>
</evidence>
<dbReference type="Pfam" id="PF00096">
    <property type="entry name" value="zf-C2H2"/>
    <property type="match status" value="4"/>
</dbReference>
<feature type="domain" description="C2H2-type" evidence="15">
    <location>
        <begin position="101"/>
        <end position="128"/>
    </location>
</feature>
<dbReference type="Proteomes" id="UP001165289">
    <property type="component" value="Unassembled WGS sequence"/>
</dbReference>
<evidence type="ECO:0000256" key="11">
    <source>
        <dbReference type="ARBA" id="ARBA00023125"/>
    </source>
</evidence>
<organism evidence="16 17">
    <name type="scientific">Oopsacas minuta</name>
    <dbReference type="NCBI Taxonomy" id="111878"/>
    <lineage>
        <taxon>Eukaryota</taxon>
        <taxon>Metazoa</taxon>
        <taxon>Porifera</taxon>
        <taxon>Hexactinellida</taxon>
        <taxon>Hexasterophora</taxon>
        <taxon>Lyssacinosida</taxon>
        <taxon>Leucopsacidae</taxon>
        <taxon>Oopsacas</taxon>
    </lineage>
</organism>
<keyword evidence="10" id="KW-0805">Transcription regulation</keyword>
<dbReference type="PROSITE" id="PS00028">
    <property type="entry name" value="ZINC_FINGER_C2H2_1"/>
    <property type="match status" value="8"/>
</dbReference>
<feature type="domain" description="C2H2-type" evidence="15">
    <location>
        <begin position="166"/>
        <end position="193"/>
    </location>
</feature>
<dbReference type="GO" id="GO:0008270">
    <property type="term" value="F:zinc ion binding"/>
    <property type="evidence" value="ECO:0007669"/>
    <property type="project" value="UniProtKB-KW"/>
</dbReference>
<feature type="domain" description="C2H2-type" evidence="15">
    <location>
        <begin position="73"/>
        <end position="96"/>
    </location>
</feature>
<dbReference type="PANTHER" id="PTHR24408:SF65">
    <property type="entry name" value="C2H2-TYPE DOMAIN-CONTAINING PROTEIN"/>
    <property type="match status" value="1"/>
</dbReference>
<dbReference type="SUPFAM" id="SSF57667">
    <property type="entry name" value="beta-beta-alpha zinc fingers"/>
    <property type="match status" value="5"/>
</dbReference>